<feature type="transmembrane region" description="Helical" evidence="4">
    <location>
        <begin position="235"/>
        <end position="255"/>
    </location>
</feature>
<dbReference type="HOGENOM" id="CLU_001265_59_9_5"/>
<dbReference type="Gene3D" id="1.20.1250.20">
    <property type="entry name" value="MFS general substrate transporter like domains"/>
    <property type="match status" value="2"/>
</dbReference>
<dbReference type="InterPro" id="IPR050327">
    <property type="entry name" value="Proton-linked_MCT"/>
</dbReference>
<keyword evidence="3 4" id="KW-0472">Membrane</keyword>
<feature type="transmembrane region" description="Helical" evidence="4">
    <location>
        <begin position="407"/>
        <end position="430"/>
    </location>
</feature>
<name>Q98K12_RHILO</name>
<feature type="transmembrane region" description="Helical" evidence="4">
    <location>
        <begin position="276"/>
        <end position="300"/>
    </location>
</feature>
<dbReference type="Proteomes" id="UP000000552">
    <property type="component" value="Chromosome"/>
</dbReference>
<proteinExistence type="predicted"/>
<dbReference type="PROSITE" id="PS50850">
    <property type="entry name" value="MFS"/>
    <property type="match status" value="1"/>
</dbReference>
<protein>
    <submittedName>
        <fullName evidence="6">Probable oxalate/formate antiporter</fullName>
    </submittedName>
</protein>
<dbReference type="Pfam" id="PF07690">
    <property type="entry name" value="MFS_1"/>
    <property type="match status" value="1"/>
</dbReference>
<evidence type="ECO:0000256" key="3">
    <source>
        <dbReference type="ARBA" id="ARBA00023136"/>
    </source>
</evidence>
<feature type="transmembrane region" description="Helical" evidence="4">
    <location>
        <begin position="168"/>
        <end position="192"/>
    </location>
</feature>
<dbReference type="GO" id="GO:0022857">
    <property type="term" value="F:transmembrane transporter activity"/>
    <property type="evidence" value="ECO:0007669"/>
    <property type="project" value="InterPro"/>
</dbReference>
<dbReference type="InterPro" id="IPR036259">
    <property type="entry name" value="MFS_trans_sf"/>
</dbReference>
<feature type="transmembrane region" description="Helical" evidence="4">
    <location>
        <begin position="349"/>
        <end position="367"/>
    </location>
</feature>
<feature type="domain" description="Major facilitator superfamily (MFS) profile" evidence="5">
    <location>
        <begin position="78"/>
        <end position="462"/>
    </location>
</feature>
<gene>
    <name evidence="6" type="ordered locus">mll1685</name>
</gene>
<feature type="transmembrane region" description="Helical" evidence="4">
    <location>
        <begin position="204"/>
        <end position="223"/>
    </location>
</feature>
<reference evidence="6 7" key="1">
    <citation type="journal article" date="2000" name="DNA Res.">
        <title>Complete genome structure of the nitrogen-fixing symbiotic bacterium Mesorhizobium loti.</title>
        <authorList>
            <person name="Kaneko T."/>
            <person name="Nakamura Y."/>
            <person name="Sato S."/>
            <person name="Asamizu E."/>
            <person name="Kato T."/>
            <person name="Sasamoto S."/>
            <person name="Watanabe A."/>
            <person name="Idesawa K."/>
            <person name="Ishikawa A."/>
            <person name="Kawashima K."/>
            <person name="Kimura T."/>
            <person name="Kishida Y."/>
            <person name="Kiyokawa C."/>
            <person name="Kohara M."/>
            <person name="Matsumoto M."/>
            <person name="Matsuno A."/>
            <person name="Mochizuki Y."/>
            <person name="Nakayama S."/>
            <person name="Nakazaki N."/>
            <person name="Shimpo S."/>
            <person name="Sugimoto M."/>
            <person name="Takeuchi C."/>
            <person name="Yamada M."/>
            <person name="Tabata S."/>
        </authorList>
    </citation>
    <scope>NUCLEOTIDE SEQUENCE [LARGE SCALE GENOMIC DNA]</scope>
    <source>
        <strain evidence="7">LMG 29417 / CECT 9101 / MAFF 303099</strain>
    </source>
</reference>
<dbReference type="PANTHER" id="PTHR11360:SF290">
    <property type="entry name" value="MONOCARBOXYLATE MFS PERMEASE"/>
    <property type="match status" value="1"/>
</dbReference>
<evidence type="ECO:0000256" key="2">
    <source>
        <dbReference type="ARBA" id="ARBA00022989"/>
    </source>
</evidence>
<keyword evidence="1 4" id="KW-0812">Transmembrane</keyword>
<dbReference type="eggNOG" id="COG2807">
    <property type="taxonomic scope" value="Bacteria"/>
</dbReference>
<sequence>MAGTPLWFDGRKTPECGVGSRLPVRSGATDLPVLALLHFENAPIVAQTEAGFRDRRQETPLTRTDFSRPSPGIDSSYAWMRLAISMVLATIGAVGMWAVVVVLPAVQGEFGVDRAAASMPYTATMVGFAAGNVLVGRAIDRMGYWIPALISSVALSAGLLLAALSTSILQFTLAQGVLIGVGTSVIFGPLIADISHWFNRRRGVAVTAAAAGNYLAGALWPTIMPTLIKAEGWRFTYAAIGIFCLVTMVPLVLMLRRGAPEATADGSPGSRSVQPIPMSPAAMQGLLVVAGLGCCVAMSMPQVHIVAYCMDLGYGMAHGADMLSIMMAAGVVSRLASGFVADRIGGVKTLLIGSVLQCLSLLFYIPFDGLASLYVVSLVFGLSQGGIVPCYAIIVREYLPAKEAGQRIGIVMMATIFGMAIGGWMSGWIYDLTGSYAVAFLNGIAWNLLNIGAIGLFMWKARPRAVMVA</sequence>
<feature type="transmembrane region" description="Helical" evidence="4">
    <location>
        <begin position="373"/>
        <end position="395"/>
    </location>
</feature>
<accession>Q98K12</accession>
<evidence type="ECO:0000256" key="1">
    <source>
        <dbReference type="ARBA" id="ARBA00022692"/>
    </source>
</evidence>
<dbReference type="InterPro" id="IPR011701">
    <property type="entry name" value="MFS"/>
</dbReference>
<evidence type="ECO:0000313" key="7">
    <source>
        <dbReference type="Proteomes" id="UP000000552"/>
    </source>
</evidence>
<dbReference type="InterPro" id="IPR020846">
    <property type="entry name" value="MFS_dom"/>
</dbReference>
<dbReference type="PANTHER" id="PTHR11360">
    <property type="entry name" value="MONOCARBOXYLATE TRANSPORTER"/>
    <property type="match status" value="1"/>
</dbReference>
<keyword evidence="2 4" id="KW-1133">Transmembrane helix</keyword>
<feature type="transmembrane region" description="Helical" evidence="4">
    <location>
        <begin position="118"/>
        <end position="135"/>
    </location>
</feature>
<feature type="transmembrane region" description="Helical" evidence="4">
    <location>
        <begin position="142"/>
        <end position="162"/>
    </location>
</feature>
<evidence type="ECO:0000256" key="4">
    <source>
        <dbReference type="SAM" id="Phobius"/>
    </source>
</evidence>
<dbReference type="EMBL" id="BA000012">
    <property type="protein sequence ID" value="BAB49002.1"/>
    <property type="molecule type" value="Genomic_DNA"/>
</dbReference>
<organism evidence="6 7">
    <name type="scientific">Mesorhizobium japonicum (strain LMG 29417 / CECT 9101 / MAFF 303099)</name>
    <name type="common">Mesorhizobium loti (strain MAFF 303099)</name>
    <dbReference type="NCBI Taxonomy" id="266835"/>
    <lineage>
        <taxon>Bacteria</taxon>
        <taxon>Pseudomonadati</taxon>
        <taxon>Pseudomonadota</taxon>
        <taxon>Alphaproteobacteria</taxon>
        <taxon>Hyphomicrobiales</taxon>
        <taxon>Phyllobacteriaceae</taxon>
        <taxon>Mesorhizobium</taxon>
    </lineage>
</organism>
<feature type="transmembrane region" description="Helical" evidence="4">
    <location>
        <begin position="82"/>
        <end position="106"/>
    </location>
</feature>
<feature type="transmembrane region" description="Helical" evidence="4">
    <location>
        <begin position="312"/>
        <end position="337"/>
    </location>
</feature>
<dbReference type="AlphaFoldDB" id="Q98K12"/>
<dbReference type="KEGG" id="mlo:mll1685"/>
<feature type="transmembrane region" description="Helical" evidence="4">
    <location>
        <begin position="436"/>
        <end position="459"/>
    </location>
</feature>
<evidence type="ECO:0000313" key="6">
    <source>
        <dbReference type="EMBL" id="BAB49002.1"/>
    </source>
</evidence>
<evidence type="ECO:0000259" key="5">
    <source>
        <dbReference type="PROSITE" id="PS50850"/>
    </source>
</evidence>
<dbReference type="CDD" id="cd17355">
    <property type="entry name" value="MFS_YcxA_like"/>
    <property type="match status" value="1"/>
</dbReference>
<dbReference type="SUPFAM" id="SSF103473">
    <property type="entry name" value="MFS general substrate transporter"/>
    <property type="match status" value="1"/>
</dbReference>